<dbReference type="Gene3D" id="3.40.50.300">
    <property type="entry name" value="P-loop containing nucleotide triphosphate hydrolases"/>
    <property type="match status" value="1"/>
</dbReference>
<dbReference type="GO" id="GO:0005525">
    <property type="term" value="F:GTP binding"/>
    <property type="evidence" value="ECO:0007669"/>
    <property type="project" value="InterPro"/>
</dbReference>
<dbReference type="InterPro" id="IPR027417">
    <property type="entry name" value="P-loop_NTPase"/>
</dbReference>
<dbReference type="AlphaFoldDB" id="A0A9P6H871"/>
<dbReference type="EMBL" id="WIUZ02000014">
    <property type="protein sequence ID" value="KAF9781319.1"/>
    <property type="molecule type" value="Genomic_DNA"/>
</dbReference>
<gene>
    <name evidence="3" type="ORF">BJ322DRAFT_1112026</name>
</gene>
<dbReference type="CDD" id="cd00882">
    <property type="entry name" value="Ras_like_GTPase"/>
    <property type="match status" value="1"/>
</dbReference>
<accession>A0A9P6H871</accession>
<reference evidence="3" key="2">
    <citation type="submission" date="2020-11" db="EMBL/GenBank/DDBJ databases">
        <authorList>
            <consortium name="DOE Joint Genome Institute"/>
            <person name="Kuo A."/>
            <person name="Miyauchi S."/>
            <person name="Kiss E."/>
            <person name="Drula E."/>
            <person name="Kohler A."/>
            <person name="Sanchez-Garcia M."/>
            <person name="Andreopoulos B."/>
            <person name="Barry K.W."/>
            <person name="Bonito G."/>
            <person name="Buee M."/>
            <person name="Carver A."/>
            <person name="Chen C."/>
            <person name="Cichocki N."/>
            <person name="Clum A."/>
            <person name="Culley D."/>
            <person name="Crous P.W."/>
            <person name="Fauchery L."/>
            <person name="Girlanda M."/>
            <person name="Hayes R."/>
            <person name="Keri Z."/>
            <person name="Labutti K."/>
            <person name="Lipzen A."/>
            <person name="Lombard V."/>
            <person name="Magnuson J."/>
            <person name="Maillard F."/>
            <person name="Morin E."/>
            <person name="Murat C."/>
            <person name="Nolan M."/>
            <person name="Ohm R."/>
            <person name="Pangilinan J."/>
            <person name="Pereira M."/>
            <person name="Perotto S."/>
            <person name="Peter M."/>
            <person name="Riley R."/>
            <person name="Sitrit Y."/>
            <person name="Stielow B."/>
            <person name="Szollosi G."/>
            <person name="Zifcakova L."/>
            <person name="Stursova M."/>
            <person name="Spatafora J.W."/>
            <person name="Tedersoo L."/>
            <person name="Vaario L.-M."/>
            <person name="Yamada A."/>
            <person name="Yan M."/>
            <person name="Wang P."/>
            <person name="Xu J."/>
            <person name="Bruns T."/>
            <person name="Baldrian P."/>
            <person name="Vilgalys R."/>
            <person name="Henrissat B."/>
            <person name="Grigoriev I.V."/>
            <person name="Hibbett D."/>
            <person name="Nagy L.G."/>
            <person name="Martin F.M."/>
        </authorList>
    </citation>
    <scope>NUCLEOTIDE SEQUENCE</scope>
    <source>
        <strain evidence="3">UH-Tt-Lm1</strain>
    </source>
</reference>
<evidence type="ECO:0000256" key="1">
    <source>
        <dbReference type="SAM" id="Coils"/>
    </source>
</evidence>
<keyword evidence="4" id="KW-1185">Reference proteome</keyword>
<dbReference type="GO" id="GO:0016787">
    <property type="term" value="F:hydrolase activity"/>
    <property type="evidence" value="ECO:0007669"/>
    <property type="project" value="UniProtKB-KW"/>
</dbReference>
<evidence type="ECO:0000313" key="4">
    <source>
        <dbReference type="Proteomes" id="UP000736335"/>
    </source>
</evidence>
<evidence type="ECO:0000313" key="3">
    <source>
        <dbReference type="EMBL" id="KAF9781319.1"/>
    </source>
</evidence>
<dbReference type="Proteomes" id="UP000736335">
    <property type="component" value="Unassembled WGS sequence"/>
</dbReference>
<name>A0A9P6H871_9AGAM</name>
<keyword evidence="1" id="KW-0175">Coiled coil</keyword>
<comment type="caution">
    <text evidence="3">The sequence shown here is derived from an EMBL/GenBank/DDBJ whole genome shotgun (WGS) entry which is preliminary data.</text>
</comment>
<proteinExistence type="predicted"/>
<evidence type="ECO:0000259" key="2">
    <source>
        <dbReference type="Pfam" id="PF01926"/>
    </source>
</evidence>
<dbReference type="OrthoDB" id="8954335at2759"/>
<feature type="domain" description="G" evidence="2">
    <location>
        <begin position="18"/>
        <end position="75"/>
    </location>
</feature>
<reference evidence="3" key="1">
    <citation type="journal article" date="2020" name="Nat. Commun.">
        <title>Large-scale genome sequencing of mycorrhizal fungi provides insights into the early evolution of symbiotic traits.</title>
        <authorList>
            <person name="Miyauchi S."/>
            <person name="Kiss E."/>
            <person name="Kuo A."/>
            <person name="Drula E."/>
            <person name="Kohler A."/>
            <person name="Sanchez-Garcia M."/>
            <person name="Morin E."/>
            <person name="Andreopoulos B."/>
            <person name="Barry K.W."/>
            <person name="Bonito G."/>
            <person name="Buee M."/>
            <person name="Carver A."/>
            <person name="Chen C."/>
            <person name="Cichocki N."/>
            <person name="Clum A."/>
            <person name="Culley D."/>
            <person name="Crous P.W."/>
            <person name="Fauchery L."/>
            <person name="Girlanda M."/>
            <person name="Hayes R.D."/>
            <person name="Keri Z."/>
            <person name="LaButti K."/>
            <person name="Lipzen A."/>
            <person name="Lombard V."/>
            <person name="Magnuson J."/>
            <person name="Maillard F."/>
            <person name="Murat C."/>
            <person name="Nolan M."/>
            <person name="Ohm R.A."/>
            <person name="Pangilinan J."/>
            <person name="Pereira M.F."/>
            <person name="Perotto S."/>
            <person name="Peter M."/>
            <person name="Pfister S."/>
            <person name="Riley R."/>
            <person name="Sitrit Y."/>
            <person name="Stielow J.B."/>
            <person name="Szollosi G."/>
            <person name="Zifcakova L."/>
            <person name="Stursova M."/>
            <person name="Spatafora J.W."/>
            <person name="Tedersoo L."/>
            <person name="Vaario L.M."/>
            <person name="Yamada A."/>
            <person name="Yan M."/>
            <person name="Wang P."/>
            <person name="Xu J."/>
            <person name="Bruns T."/>
            <person name="Baldrian P."/>
            <person name="Vilgalys R."/>
            <person name="Dunand C."/>
            <person name="Henrissat B."/>
            <person name="Grigoriev I.V."/>
            <person name="Hibbett D."/>
            <person name="Nagy L.G."/>
            <person name="Martin F.M."/>
        </authorList>
    </citation>
    <scope>NUCLEOTIDE SEQUENCE</scope>
    <source>
        <strain evidence="3">UH-Tt-Lm1</strain>
    </source>
</reference>
<organism evidence="3 4">
    <name type="scientific">Thelephora terrestris</name>
    <dbReference type="NCBI Taxonomy" id="56493"/>
    <lineage>
        <taxon>Eukaryota</taxon>
        <taxon>Fungi</taxon>
        <taxon>Dikarya</taxon>
        <taxon>Basidiomycota</taxon>
        <taxon>Agaricomycotina</taxon>
        <taxon>Agaricomycetes</taxon>
        <taxon>Thelephorales</taxon>
        <taxon>Thelephoraceae</taxon>
        <taxon>Thelephora</taxon>
    </lineage>
</organism>
<dbReference type="SUPFAM" id="SSF52540">
    <property type="entry name" value="P-loop containing nucleoside triphosphate hydrolases"/>
    <property type="match status" value="1"/>
</dbReference>
<feature type="coiled-coil region" evidence="1">
    <location>
        <begin position="223"/>
        <end position="275"/>
    </location>
</feature>
<protein>
    <submittedName>
        <fullName evidence="3">P-loop containing nucleoside triphosphate hydrolase protein</fullName>
    </submittedName>
</protein>
<keyword evidence="3" id="KW-0378">Hydrolase</keyword>
<dbReference type="Pfam" id="PF01926">
    <property type="entry name" value="MMR_HSR1"/>
    <property type="match status" value="1"/>
</dbReference>
<dbReference type="InterPro" id="IPR006073">
    <property type="entry name" value="GTP-bd"/>
</dbReference>
<sequence>MLTTGGNDSSPSFIMTLSVMGATGSGKTSFINLASESRLSVGTNLRSCTEEVQASEVFTVDDCPVLLIDTPGFHDTFKSDIDILGSIAQSLATLHRRGETLGGIIYLHRISDVRFTGTAAKSFKALSAMCGDQALPNVVIVTNMWGKVAPDVGDSREQELANTFFKPALDKGALFRRHNNTVESAHNIIRAILKKKQVTLQIQEEIVDHRKRIEETAAGRELLRELDEQIDKRLRQLRELEEMLSQTEVDDEETRRELQQEVLKLREELATLSRVSGGSKGGFRRIMRDVLLFGAVVAGVYVWATVQRQESADAIFYPPSHDFHRNSEEAIDKIFFPWY</sequence>